<evidence type="ECO:0000259" key="1">
    <source>
        <dbReference type="PROSITE" id="PS50206"/>
    </source>
</evidence>
<dbReference type="RefSeq" id="WP_257912970.1">
    <property type="nucleotide sequence ID" value="NZ_JANPWE010000003.1"/>
</dbReference>
<protein>
    <submittedName>
        <fullName evidence="2">Rhodanese-like domain-containing protein</fullName>
    </submittedName>
</protein>
<accession>A0ABT1Y361</accession>
<dbReference type="CDD" id="cd00158">
    <property type="entry name" value="RHOD"/>
    <property type="match status" value="1"/>
</dbReference>
<keyword evidence="3" id="KW-1185">Reference proteome</keyword>
<dbReference type="Pfam" id="PF00581">
    <property type="entry name" value="Rhodanese"/>
    <property type="match status" value="1"/>
</dbReference>
<dbReference type="InterPro" id="IPR036582">
    <property type="entry name" value="Mao_N_sf"/>
</dbReference>
<dbReference type="InterPro" id="IPR036873">
    <property type="entry name" value="Rhodanese-like_dom_sf"/>
</dbReference>
<dbReference type="Gene3D" id="3.40.250.10">
    <property type="entry name" value="Rhodanese-like domain"/>
    <property type="match status" value="1"/>
</dbReference>
<dbReference type="PROSITE" id="PS50206">
    <property type="entry name" value="RHODANESE_3"/>
    <property type="match status" value="1"/>
</dbReference>
<feature type="domain" description="Rhodanese" evidence="1">
    <location>
        <begin position="143"/>
        <end position="243"/>
    </location>
</feature>
<dbReference type="Gene3D" id="3.30.457.10">
    <property type="entry name" value="Copper amine oxidase-like, N-terminal domain"/>
    <property type="match status" value="1"/>
</dbReference>
<organism evidence="2 3">
    <name type="scientific">Dehalobacterium formicoaceticum</name>
    <dbReference type="NCBI Taxonomy" id="51515"/>
    <lineage>
        <taxon>Bacteria</taxon>
        <taxon>Bacillati</taxon>
        <taxon>Bacillota</taxon>
        <taxon>Clostridia</taxon>
        <taxon>Eubacteriales</taxon>
        <taxon>Peptococcaceae</taxon>
        <taxon>Dehalobacterium</taxon>
    </lineage>
</organism>
<dbReference type="Pfam" id="PF07833">
    <property type="entry name" value="Cu_amine_oxidN1"/>
    <property type="match status" value="1"/>
</dbReference>
<comment type="caution">
    <text evidence="2">The sequence shown here is derived from an EMBL/GenBank/DDBJ whole genome shotgun (WGS) entry which is preliminary data.</text>
</comment>
<name>A0ABT1Y361_9FIRM</name>
<reference evidence="2 3" key="1">
    <citation type="submission" date="2022-08" db="EMBL/GenBank/DDBJ databases">
        <title>Proteogenomics of the novel Dehalobacterium formicoaceticum strain EZ94 highlights a key role of methyltransferases during anaerobic dichloromethane degradation.</title>
        <authorList>
            <person name="Wasmund K."/>
        </authorList>
    </citation>
    <scope>NUCLEOTIDE SEQUENCE [LARGE SCALE GENOMIC DNA]</scope>
    <source>
        <strain evidence="2 3">EZ94</strain>
    </source>
</reference>
<evidence type="ECO:0000313" key="3">
    <source>
        <dbReference type="Proteomes" id="UP001524944"/>
    </source>
</evidence>
<sequence length="261" mass="27709">MKKTKVFLAGVIVAGAVLFSTVAYPSIADSTIRIIMNGSVIPSDVSPLLTQGRTLVPIRVISEGLGAEVQWDQKNNAVVVTGEGKGSQSDGGSSYLKGENFAQGDKGIGNNMISARDLKNLLDDDADNDIADYRSGHNGGDTVKNDPLVVDVRGEAEYLDTHIPSAVWIAAAPQMADQQNIDQLKKLLKEHVAKGGKDEIVLYCYTGNQSGLLAGVLGAQGLPVKNMMYGFDIAWQGTKTADRAIKAPMENSGGEKVECKT</sequence>
<evidence type="ECO:0000313" key="2">
    <source>
        <dbReference type="EMBL" id="MCR6545307.1"/>
    </source>
</evidence>
<dbReference type="InterPro" id="IPR012854">
    <property type="entry name" value="Cu_amine_oxidase-like_N"/>
</dbReference>
<dbReference type="SUPFAM" id="SSF52821">
    <property type="entry name" value="Rhodanese/Cell cycle control phosphatase"/>
    <property type="match status" value="1"/>
</dbReference>
<dbReference type="SUPFAM" id="SSF55383">
    <property type="entry name" value="Copper amine oxidase, domain N"/>
    <property type="match status" value="1"/>
</dbReference>
<dbReference type="Proteomes" id="UP001524944">
    <property type="component" value="Unassembled WGS sequence"/>
</dbReference>
<dbReference type="SMART" id="SM00450">
    <property type="entry name" value="RHOD"/>
    <property type="match status" value="1"/>
</dbReference>
<gene>
    <name evidence="2" type="ORF">NVS47_07220</name>
</gene>
<dbReference type="InterPro" id="IPR001763">
    <property type="entry name" value="Rhodanese-like_dom"/>
</dbReference>
<proteinExistence type="predicted"/>
<dbReference type="EMBL" id="JANPWE010000003">
    <property type="protein sequence ID" value="MCR6545307.1"/>
    <property type="molecule type" value="Genomic_DNA"/>
</dbReference>